<sequence>MALLAAWKAACKVPGATLEIPSEFKFLIKPITLQGPCMPHLVLQIDGTLLAPPEAGTGTVDGQGPQWWTASSLCHTPKKLKHIPDLKPTALRFY</sequence>
<dbReference type="EMBL" id="CM047748">
    <property type="protein sequence ID" value="KAJ0014552.1"/>
    <property type="molecule type" value="Genomic_DNA"/>
</dbReference>
<reference evidence="2" key="1">
    <citation type="journal article" date="2023" name="G3 (Bethesda)">
        <title>Genome assembly and association tests identify interacting loci associated with vigor, precocity, and sex in interspecific pistachio rootstocks.</title>
        <authorList>
            <person name="Palmer W."/>
            <person name="Jacygrad E."/>
            <person name="Sagayaradj S."/>
            <person name="Cavanaugh K."/>
            <person name="Han R."/>
            <person name="Bertier L."/>
            <person name="Beede B."/>
            <person name="Kafkas S."/>
            <person name="Golino D."/>
            <person name="Preece J."/>
            <person name="Michelmore R."/>
        </authorList>
    </citation>
    <scope>NUCLEOTIDE SEQUENCE [LARGE SCALE GENOMIC DNA]</scope>
</reference>
<dbReference type="Proteomes" id="UP001163603">
    <property type="component" value="Chromosome 13"/>
</dbReference>
<evidence type="ECO:0000313" key="2">
    <source>
        <dbReference type="Proteomes" id="UP001163603"/>
    </source>
</evidence>
<organism evidence="1 2">
    <name type="scientific">Pistacia integerrima</name>
    <dbReference type="NCBI Taxonomy" id="434235"/>
    <lineage>
        <taxon>Eukaryota</taxon>
        <taxon>Viridiplantae</taxon>
        <taxon>Streptophyta</taxon>
        <taxon>Embryophyta</taxon>
        <taxon>Tracheophyta</taxon>
        <taxon>Spermatophyta</taxon>
        <taxon>Magnoliopsida</taxon>
        <taxon>eudicotyledons</taxon>
        <taxon>Gunneridae</taxon>
        <taxon>Pentapetalae</taxon>
        <taxon>rosids</taxon>
        <taxon>malvids</taxon>
        <taxon>Sapindales</taxon>
        <taxon>Anacardiaceae</taxon>
        <taxon>Pistacia</taxon>
    </lineage>
</organism>
<keyword evidence="2" id="KW-1185">Reference proteome</keyword>
<gene>
    <name evidence="1" type="ORF">Pint_20331</name>
</gene>
<comment type="caution">
    <text evidence="1">The sequence shown here is derived from an EMBL/GenBank/DDBJ whole genome shotgun (WGS) entry which is preliminary data.</text>
</comment>
<proteinExistence type="predicted"/>
<accession>A0ACC0XC63</accession>
<protein>
    <submittedName>
        <fullName evidence="1">Uncharacterized protein</fullName>
    </submittedName>
</protein>
<name>A0ACC0XC63_9ROSI</name>
<evidence type="ECO:0000313" key="1">
    <source>
        <dbReference type="EMBL" id="KAJ0014552.1"/>
    </source>
</evidence>